<dbReference type="EMBL" id="AP014963">
    <property type="protein sequence ID" value="BAT00555.1"/>
    <property type="molecule type" value="Genomic_DNA"/>
</dbReference>
<feature type="region of interest" description="Disordered" evidence="1">
    <location>
        <begin position="33"/>
        <end position="97"/>
    </location>
</feature>
<reference evidence="2 3" key="2">
    <citation type="journal article" date="2013" name="Plant Cell Physiol.">
        <title>Rice Annotation Project Database (RAP-DB): an integrative and interactive database for rice genomics.</title>
        <authorList>
            <person name="Sakai H."/>
            <person name="Lee S.S."/>
            <person name="Tanaka T."/>
            <person name="Numa H."/>
            <person name="Kim J."/>
            <person name="Kawahara Y."/>
            <person name="Wakimoto H."/>
            <person name="Yang C.C."/>
            <person name="Iwamoto M."/>
            <person name="Abe T."/>
            <person name="Yamada Y."/>
            <person name="Muto A."/>
            <person name="Inokuchi H."/>
            <person name="Ikemura T."/>
            <person name="Matsumoto T."/>
            <person name="Sasaki T."/>
            <person name="Itoh T."/>
        </authorList>
    </citation>
    <scope>NUCLEOTIDE SEQUENCE [LARGE SCALE GENOMIC DNA]</scope>
    <source>
        <strain evidence="3">cv. Nipponbare</strain>
    </source>
</reference>
<gene>
    <name evidence="2" type="ordered locus">Os07g0206750</name>
    <name evidence="2" type="ORF">OSNPB_070206750</name>
</gene>
<reference evidence="3" key="1">
    <citation type="journal article" date="2005" name="Nature">
        <title>The map-based sequence of the rice genome.</title>
        <authorList>
            <consortium name="International rice genome sequencing project (IRGSP)"/>
            <person name="Matsumoto T."/>
            <person name="Wu J."/>
            <person name="Kanamori H."/>
            <person name="Katayose Y."/>
            <person name="Fujisawa M."/>
            <person name="Namiki N."/>
            <person name="Mizuno H."/>
            <person name="Yamamoto K."/>
            <person name="Antonio B.A."/>
            <person name="Baba T."/>
            <person name="Sakata K."/>
            <person name="Nagamura Y."/>
            <person name="Aoki H."/>
            <person name="Arikawa K."/>
            <person name="Arita K."/>
            <person name="Bito T."/>
            <person name="Chiden Y."/>
            <person name="Fujitsuka N."/>
            <person name="Fukunaka R."/>
            <person name="Hamada M."/>
            <person name="Harada C."/>
            <person name="Hayashi A."/>
            <person name="Hijishita S."/>
            <person name="Honda M."/>
            <person name="Hosokawa S."/>
            <person name="Ichikawa Y."/>
            <person name="Idonuma A."/>
            <person name="Iijima M."/>
            <person name="Ikeda M."/>
            <person name="Ikeno M."/>
            <person name="Ito K."/>
            <person name="Ito S."/>
            <person name="Ito T."/>
            <person name="Ito Y."/>
            <person name="Ito Y."/>
            <person name="Iwabuchi A."/>
            <person name="Kamiya K."/>
            <person name="Karasawa W."/>
            <person name="Kurita K."/>
            <person name="Katagiri S."/>
            <person name="Kikuta A."/>
            <person name="Kobayashi H."/>
            <person name="Kobayashi N."/>
            <person name="Machita K."/>
            <person name="Maehara T."/>
            <person name="Masukawa M."/>
            <person name="Mizubayashi T."/>
            <person name="Mukai Y."/>
            <person name="Nagasaki H."/>
            <person name="Nagata Y."/>
            <person name="Naito S."/>
            <person name="Nakashima M."/>
            <person name="Nakama Y."/>
            <person name="Nakamichi Y."/>
            <person name="Nakamura M."/>
            <person name="Meguro A."/>
            <person name="Negishi M."/>
            <person name="Ohta I."/>
            <person name="Ohta T."/>
            <person name="Okamoto M."/>
            <person name="Ono N."/>
            <person name="Saji S."/>
            <person name="Sakaguchi M."/>
            <person name="Sakai K."/>
            <person name="Shibata M."/>
            <person name="Shimokawa T."/>
            <person name="Song J."/>
            <person name="Takazaki Y."/>
            <person name="Terasawa K."/>
            <person name="Tsugane M."/>
            <person name="Tsuji K."/>
            <person name="Ueda S."/>
            <person name="Waki K."/>
            <person name="Yamagata H."/>
            <person name="Yamamoto M."/>
            <person name="Yamamoto S."/>
            <person name="Yamane H."/>
            <person name="Yoshiki S."/>
            <person name="Yoshihara R."/>
            <person name="Yukawa K."/>
            <person name="Zhong H."/>
            <person name="Yano M."/>
            <person name="Yuan Q."/>
            <person name="Ouyang S."/>
            <person name="Liu J."/>
            <person name="Jones K.M."/>
            <person name="Gansberger K."/>
            <person name="Moffat K."/>
            <person name="Hill J."/>
            <person name="Bera J."/>
            <person name="Fadrosh D."/>
            <person name="Jin S."/>
            <person name="Johri S."/>
            <person name="Kim M."/>
            <person name="Overton L."/>
            <person name="Reardon M."/>
            <person name="Tsitrin T."/>
            <person name="Vuong H."/>
            <person name="Weaver B."/>
            <person name="Ciecko A."/>
            <person name="Tallon L."/>
            <person name="Jackson J."/>
            <person name="Pai G."/>
            <person name="Aken S.V."/>
            <person name="Utterback T."/>
            <person name="Reidmuller S."/>
            <person name="Feldblyum T."/>
            <person name="Hsiao J."/>
            <person name="Zismann V."/>
            <person name="Iobst S."/>
            <person name="de Vazeille A.R."/>
            <person name="Buell C.R."/>
            <person name="Ying K."/>
            <person name="Li Y."/>
            <person name="Lu T."/>
            <person name="Huang Y."/>
            <person name="Zhao Q."/>
            <person name="Feng Q."/>
            <person name="Zhang L."/>
            <person name="Zhu J."/>
            <person name="Weng Q."/>
            <person name="Mu J."/>
            <person name="Lu Y."/>
            <person name="Fan D."/>
            <person name="Liu Y."/>
            <person name="Guan J."/>
            <person name="Zhang Y."/>
            <person name="Yu S."/>
            <person name="Liu X."/>
            <person name="Zhang Y."/>
            <person name="Hong G."/>
            <person name="Han B."/>
            <person name="Choisne N."/>
            <person name="Demange N."/>
            <person name="Orjeda G."/>
            <person name="Samain S."/>
            <person name="Cattolico L."/>
            <person name="Pelletier E."/>
            <person name="Couloux A."/>
            <person name="Segurens B."/>
            <person name="Wincker P."/>
            <person name="D'Hont A."/>
            <person name="Scarpelli C."/>
            <person name="Weissenbach J."/>
            <person name="Salanoubat M."/>
            <person name="Quetier F."/>
            <person name="Yu Y."/>
            <person name="Kim H.R."/>
            <person name="Rambo T."/>
            <person name="Currie J."/>
            <person name="Collura K."/>
            <person name="Luo M."/>
            <person name="Yang T."/>
            <person name="Ammiraju J.S.S."/>
            <person name="Engler F."/>
            <person name="Soderlund C."/>
            <person name="Wing R.A."/>
            <person name="Palmer L.E."/>
            <person name="de la Bastide M."/>
            <person name="Spiegel L."/>
            <person name="Nascimento L."/>
            <person name="Zutavern T."/>
            <person name="O'Shaughnessy A."/>
            <person name="Dike S."/>
            <person name="Dedhia N."/>
            <person name="Preston R."/>
            <person name="Balija V."/>
            <person name="McCombie W.R."/>
            <person name="Chow T."/>
            <person name="Chen H."/>
            <person name="Chung M."/>
            <person name="Chen C."/>
            <person name="Shaw J."/>
            <person name="Wu H."/>
            <person name="Hsiao K."/>
            <person name="Chao Y."/>
            <person name="Chu M."/>
            <person name="Cheng C."/>
            <person name="Hour A."/>
            <person name="Lee P."/>
            <person name="Lin S."/>
            <person name="Lin Y."/>
            <person name="Liou J."/>
            <person name="Liu S."/>
            <person name="Hsing Y."/>
            <person name="Raghuvanshi S."/>
            <person name="Mohanty A."/>
            <person name="Bharti A.K."/>
            <person name="Gaur A."/>
            <person name="Gupta V."/>
            <person name="Kumar D."/>
            <person name="Ravi V."/>
            <person name="Vij S."/>
            <person name="Kapur A."/>
            <person name="Khurana P."/>
            <person name="Khurana P."/>
            <person name="Khurana J.P."/>
            <person name="Tyagi A.K."/>
            <person name="Gaikwad K."/>
            <person name="Singh A."/>
            <person name="Dalal V."/>
            <person name="Srivastava S."/>
            <person name="Dixit A."/>
            <person name="Pal A.K."/>
            <person name="Ghazi I.A."/>
            <person name="Yadav M."/>
            <person name="Pandit A."/>
            <person name="Bhargava A."/>
            <person name="Sureshbabu K."/>
            <person name="Batra K."/>
            <person name="Sharma T.R."/>
            <person name="Mohapatra T."/>
            <person name="Singh N.K."/>
            <person name="Messing J."/>
            <person name="Nelson A.B."/>
            <person name="Fuks G."/>
            <person name="Kavchok S."/>
            <person name="Keizer G."/>
            <person name="Linton E."/>
            <person name="Llaca V."/>
            <person name="Song R."/>
            <person name="Tanyolac B."/>
            <person name="Young S."/>
            <person name="Ho-Il K."/>
            <person name="Hahn J.H."/>
            <person name="Sangsakoo G."/>
            <person name="Vanavichit A."/>
            <person name="de Mattos Luiz.A.T."/>
            <person name="Zimmer P.D."/>
            <person name="Malone G."/>
            <person name="Dellagostin O."/>
            <person name="de Oliveira A.C."/>
            <person name="Bevan M."/>
            <person name="Bancroft I."/>
            <person name="Minx P."/>
            <person name="Cordum H."/>
            <person name="Wilson R."/>
            <person name="Cheng Z."/>
            <person name="Jin W."/>
            <person name="Jiang J."/>
            <person name="Leong S.A."/>
            <person name="Iwama H."/>
            <person name="Gojobori T."/>
            <person name="Itoh T."/>
            <person name="Niimura Y."/>
            <person name="Fujii Y."/>
            <person name="Habara T."/>
            <person name="Sakai H."/>
            <person name="Sato Y."/>
            <person name="Wilson G."/>
            <person name="Kumar K."/>
            <person name="McCouch S."/>
            <person name="Juretic N."/>
            <person name="Hoen D."/>
            <person name="Wright S."/>
            <person name="Bruskiewich R."/>
            <person name="Bureau T."/>
            <person name="Miyao A."/>
            <person name="Hirochika H."/>
            <person name="Nishikawa T."/>
            <person name="Kadowaki K."/>
            <person name="Sugiura M."/>
            <person name="Burr B."/>
            <person name="Sasaki T."/>
        </authorList>
    </citation>
    <scope>NUCLEOTIDE SEQUENCE [LARGE SCALE GENOMIC DNA]</scope>
    <source>
        <strain evidence="3">cv. Nipponbare</strain>
    </source>
</reference>
<dbReference type="Proteomes" id="UP000059680">
    <property type="component" value="Chromosome 7"/>
</dbReference>
<feature type="compositionally biased region" description="Polar residues" evidence="1">
    <location>
        <begin position="34"/>
        <end position="44"/>
    </location>
</feature>
<feature type="compositionally biased region" description="Low complexity" evidence="1">
    <location>
        <begin position="51"/>
        <end position="62"/>
    </location>
</feature>
<reference evidence="2 3" key="3">
    <citation type="journal article" date="2013" name="Rice">
        <title>Improvement of the Oryza sativa Nipponbare reference genome using next generation sequence and optical map data.</title>
        <authorList>
            <person name="Kawahara Y."/>
            <person name="de la Bastide M."/>
            <person name="Hamilton J.P."/>
            <person name="Kanamori H."/>
            <person name="McCombie W.R."/>
            <person name="Ouyang S."/>
            <person name="Schwartz D.C."/>
            <person name="Tanaka T."/>
            <person name="Wu J."/>
            <person name="Zhou S."/>
            <person name="Childs K.L."/>
            <person name="Davidson R.M."/>
            <person name="Lin H."/>
            <person name="Quesada-Ocampo L."/>
            <person name="Vaillancourt B."/>
            <person name="Sakai H."/>
            <person name="Lee S.S."/>
            <person name="Kim J."/>
            <person name="Numa H."/>
            <person name="Itoh T."/>
            <person name="Buell C.R."/>
            <person name="Matsumoto T."/>
        </authorList>
    </citation>
    <scope>NUCLEOTIDE SEQUENCE [LARGE SCALE GENOMIC DNA]</scope>
    <source>
        <strain evidence="3">cv. Nipponbare</strain>
    </source>
</reference>
<evidence type="ECO:0000313" key="3">
    <source>
        <dbReference type="Proteomes" id="UP000059680"/>
    </source>
</evidence>
<sequence length="97" mass="10633">MISIDRWQINVIRKIYDKKMKITFTGMSKRKTLTAPTTSVTISSGRDPAARSPMRSMTSSTTLPASTHTSASAYVVPLAPSSPDPGRAAAEPRRWPR</sequence>
<accession>A0A0P0X3H3</accession>
<organism evidence="2 3">
    <name type="scientific">Oryza sativa subsp. japonica</name>
    <name type="common">Rice</name>
    <dbReference type="NCBI Taxonomy" id="39947"/>
    <lineage>
        <taxon>Eukaryota</taxon>
        <taxon>Viridiplantae</taxon>
        <taxon>Streptophyta</taxon>
        <taxon>Embryophyta</taxon>
        <taxon>Tracheophyta</taxon>
        <taxon>Spermatophyta</taxon>
        <taxon>Magnoliopsida</taxon>
        <taxon>Liliopsida</taxon>
        <taxon>Poales</taxon>
        <taxon>Poaceae</taxon>
        <taxon>BOP clade</taxon>
        <taxon>Oryzoideae</taxon>
        <taxon>Oryzeae</taxon>
        <taxon>Oryzinae</taxon>
        <taxon>Oryza</taxon>
        <taxon>Oryza sativa</taxon>
    </lineage>
</organism>
<dbReference type="Gramene" id="Os07t0206750-01">
    <property type="protein sequence ID" value="Os07t0206750-01"/>
    <property type="gene ID" value="Os07g0206750"/>
</dbReference>
<dbReference type="InParanoid" id="A0A0P0X3H3"/>
<evidence type="ECO:0000313" key="2">
    <source>
        <dbReference type="EMBL" id="BAT00555.1"/>
    </source>
</evidence>
<evidence type="ECO:0000256" key="1">
    <source>
        <dbReference type="SAM" id="MobiDB-lite"/>
    </source>
</evidence>
<keyword evidence="3" id="KW-1185">Reference proteome</keyword>
<dbReference type="PaxDb" id="39947-A0A0P0X3H3"/>
<feature type="compositionally biased region" description="Polar residues" evidence="1">
    <location>
        <begin position="63"/>
        <end position="72"/>
    </location>
</feature>
<name>A0A0P0X3H3_ORYSJ</name>
<proteinExistence type="predicted"/>
<dbReference type="AlphaFoldDB" id="A0A0P0X3H3"/>
<protein>
    <submittedName>
        <fullName evidence="2">Os07g0206750 protein</fullName>
    </submittedName>
</protein>